<dbReference type="RefSeq" id="WP_092281923.1">
    <property type="nucleotide sequence ID" value="NZ_FOXR01000003.1"/>
</dbReference>
<name>A0A1I5SW67_9FIRM</name>
<dbReference type="Pfam" id="PF07441">
    <property type="entry name" value="BofA"/>
    <property type="match status" value="1"/>
</dbReference>
<accession>A0A1I5SW67</accession>
<dbReference type="NCBIfam" id="TIGR02862">
    <property type="entry name" value="spore_BofA"/>
    <property type="match status" value="1"/>
</dbReference>
<dbReference type="STRING" id="937334.SAMN05444406_10382"/>
<reference evidence="2 3" key="1">
    <citation type="submission" date="2016-10" db="EMBL/GenBank/DDBJ databases">
        <authorList>
            <person name="de Groot N.N."/>
        </authorList>
    </citation>
    <scope>NUCLEOTIDE SEQUENCE [LARGE SCALE GENOMIC DNA]</scope>
    <source>
        <strain evidence="2 3">DSM 20678</strain>
    </source>
</reference>
<keyword evidence="1" id="KW-1133">Transmembrane helix</keyword>
<evidence type="ECO:0000256" key="1">
    <source>
        <dbReference type="SAM" id="Phobius"/>
    </source>
</evidence>
<dbReference type="AlphaFoldDB" id="A0A1I5SW67"/>
<keyword evidence="1" id="KW-0472">Membrane</keyword>
<keyword evidence="3" id="KW-1185">Reference proteome</keyword>
<proteinExistence type="predicted"/>
<feature type="transmembrane region" description="Helical" evidence="1">
    <location>
        <begin position="70"/>
        <end position="90"/>
    </location>
</feature>
<gene>
    <name evidence="2" type="ORF">SAMN05444406_10382</name>
</gene>
<sequence>MPGTIPWEVILAYAAGLVLLYVVGWFLLVPLKVILKLIYNAIIGGIILWLLNLVGGLIGVTVAINPVTALIVGFLGIPGIILILVLQFILL</sequence>
<evidence type="ECO:0000313" key="2">
    <source>
        <dbReference type="EMBL" id="SFP75025.1"/>
    </source>
</evidence>
<organism evidence="2 3">
    <name type="scientific">Caldicoprobacter faecalis</name>
    <dbReference type="NCBI Taxonomy" id="937334"/>
    <lineage>
        <taxon>Bacteria</taxon>
        <taxon>Bacillati</taxon>
        <taxon>Bacillota</taxon>
        <taxon>Clostridia</taxon>
        <taxon>Caldicoprobacterales</taxon>
        <taxon>Caldicoprobacteraceae</taxon>
        <taxon>Caldicoprobacter</taxon>
    </lineage>
</organism>
<dbReference type="InterPro" id="IPR010001">
    <property type="entry name" value="BofA"/>
</dbReference>
<feature type="transmembrane region" description="Helical" evidence="1">
    <location>
        <begin position="12"/>
        <end position="31"/>
    </location>
</feature>
<evidence type="ECO:0000313" key="3">
    <source>
        <dbReference type="Proteomes" id="UP000198577"/>
    </source>
</evidence>
<dbReference type="EMBL" id="FOXR01000003">
    <property type="protein sequence ID" value="SFP75025.1"/>
    <property type="molecule type" value="Genomic_DNA"/>
</dbReference>
<keyword evidence="1" id="KW-0812">Transmembrane</keyword>
<feature type="transmembrane region" description="Helical" evidence="1">
    <location>
        <begin position="38"/>
        <end position="64"/>
    </location>
</feature>
<dbReference type="Proteomes" id="UP000198577">
    <property type="component" value="Unassembled WGS sequence"/>
</dbReference>
<protein>
    <submittedName>
        <fullName evidence="2">Inhibitor of the pro-sigma K processing machinery</fullName>
    </submittedName>
</protein>